<evidence type="ECO:0000313" key="4">
    <source>
        <dbReference type="EMBL" id="KAK0619621.1"/>
    </source>
</evidence>
<dbReference type="InterPro" id="IPR002347">
    <property type="entry name" value="SDR_fam"/>
</dbReference>
<name>A0AA39WQF0_9PEZI</name>
<dbReference type="InterPro" id="IPR036291">
    <property type="entry name" value="NAD(P)-bd_dom_sf"/>
</dbReference>
<organism evidence="4 5">
    <name type="scientific">Immersiella caudata</name>
    <dbReference type="NCBI Taxonomy" id="314043"/>
    <lineage>
        <taxon>Eukaryota</taxon>
        <taxon>Fungi</taxon>
        <taxon>Dikarya</taxon>
        <taxon>Ascomycota</taxon>
        <taxon>Pezizomycotina</taxon>
        <taxon>Sordariomycetes</taxon>
        <taxon>Sordariomycetidae</taxon>
        <taxon>Sordariales</taxon>
        <taxon>Lasiosphaeriaceae</taxon>
        <taxon>Immersiella</taxon>
    </lineage>
</organism>
<proteinExistence type="inferred from homology"/>
<evidence type="ECO:0000313" key="5">
    <source>
        <dbReference type="Proteomes" id="UP001175000"/>
    </source>
</evidence>
<dbReference type="SUPFAM" id="SSF51735">
    <property type="entry name" value="NAD(P)-binding Rossmann-fold domains"/>
    <property type="match status" value="1"/>
</dbReference>
<dbReference type="PRINTS" id="PR00081">
    <property type="entry name" value="GDHRDH"/>
</dbReference>
<gene>
    <name evidence="4" type="ORF">B0T14DRAFT_554814</name>
</gene>
<dbReference type="Pfam" id="PF00106">
    <property type="entry name" value="adh_short"/>
    <property type="match status" value="1"/>
</dbReference>
<evidence type="ECO:0008006" key="6">
    <source>
        <dbReference type="Google" id="ProtNLM"/>
    </source>
</evidence>
<dbReference type="PANTHER" id="PTHR24320:SF282">
    <property type="entry name" value="WW DOMAIN-CONTAINING OXIDOREDUCTASE"/>
    <property type="match status" value="1"/>
</dbReference>
<keyword evidence="2" id="KW-0521">NADP</keyword>
<dbReference type="AlphaFoldDB" id="A0AA39WQF0"/>
<keyword evidence="3" id="KW-0560">Oxidoreductase</keyword>
<evidence type="ECO:0000256" key="2">
    <source>
        <dbReference type="ARBA" id="ARBA00022857"/>
    </source>
</evidence>
<keyword evidence="5" id="KW-1185">Reference proteome</keyword>
<comment type="caution">
    <text evidence="4">The sequence shown here is derived from an EMBL/GenBank/DDBJ whole genome shotgun (WGS) entry which is preliminary data.</text>
</comment>
<dbReference type="Proteomes" id="UP001175000">
    <property type="component" value="Unassembled WGS sequence"/>
</dbReference>
<dbReference type="Gene3D" id="3.40.50.720">
    <property type="entry name" value="NAD(P)-binding Rossmann-like Domain"/>
    <property type="match status" value="1"/>
</dbReference>
<accession>A0AA39WQF0</accession>
<protein>
    <recommendedName>
        <fullName evidence="6">Short-chain dehydrogenase/reductase</fullName>
    </recommendedName>
</protein>
<comment type="similarity">
    <text evidence="1">Belongs to the short-chain dehydrogenases/reductases (SDR) family.</text>
</comment>
<dbReference type="GO" id="GO:0016491">
    <property type="term" value="F:oxidoreductase activity"/>
    <property type="evidence" value="ECO:0007669"/>
    <property type="project" value="UniProtKB-KW"/>
</dbReference>
<evidence type="ECO:0000256" key="3">
    <source>
        <dbReference type="ARBA" id="ARBA00023002"/>
    </source>
</evidence>
<dbReference type="EMBL" id="JAULSU010000004">
    <property type="protein sequence ID" value="KAK0619621.1"/>
    <property type="molecule type" value="Genomic_DNA"/>
</dbReference>
<evidence type="ECO:0000256" key="1">
    <source>
        <dbReference type="ARBA" id="ARBA00006484"/>
    </source>
</evidence>
<dbReference type="PANTHER" id="PTHR24320">
    <property type="entry name" value="RETINOL DEHYDROGENASE"/>
    <property type="match status" value="1"/>
</dbReference>
<reference evidence="4" key="1">
    <citation type="submission" date="2023-06" db="EMBL/GenBank/DDBJ databases">
        <title>Genome-scale phylogeny and comparative genomics of the fungal order Sordariales.</title>
        <authorList>
            <consortium name="Lawrence Berkeley National Laboratory"/>
            <person name="Hensen N."/>
            <person name="Bonometti L."/>
            <person name="Westerberg I."/>
            <person name="Brannstrom I.O."/>
            <person name="Guillou S."/>
            <person name="Cros-Aarteil S."/>
            <person name="Calhoun S."/>
            <person name="Haridas S."/>
            <person name="Kuo A."/>
            <person name="Mondo S."/>
            <person name="Pangilinan J."/>
            <person name="Riley R."/>
            <person name="Labutti K."/>
            <person name="Andreopoulos B."/>
            <person name="Lipzen A."/>
            <person name="Chen C."/>
            <person name="Yanf M."/>
            <person name="Daum C."/>
            <person name="Ng V."/>
            <person name="Clum A."/>
            <person name="Steindorff A."/>
            <person name="Ohm R."/>
            <person name="Martin F."/>
            <person name="Silar P."/>
            <person name="Natvig D."/>
            <person name="Lalanne C."/>
            <person name="Gautier V."/>
            <person name="Ament-Velasquez S.L."/>
            <person name="Kruys A."/>
            <person name="Hutchinson M.I."/>
            <person name="Powell A.J."/>
            <person name="Barry K."/>
            <person name="Miller A.N."/>
            <person name="Grigoriev I.V."/>
            <person name="Debuchy R."/>
            <person name="Gladieux P."/>
            <person name="Thoren M.H."/>
            <person name="Johannesson H."/>
        </authorList>
    </citation>
    <scope>NUCLEOTIDE SEQUENCE</scope>
    <source>
        <strain evidence="4">CBS 606.72</strain>
    </source>
</reference>
<sequence length="310" mass="34134">MLGICEGVSFNPQKEIPPLDGKVILVTGGNVGLGKQSVLEFSRHEPKEIWLAARNLERAQVAVDDIKKQVPDAPIKLLELDLASFESIKKAAKTFLDASDRLDILMLNAGIMAVDPALTKDGYEIQLGTNHLGHALLAKLLLPVLDKTKRDIPDADVRVISLSSYGHNSWPRGGFRFDLLKTPAVELGSYHCYFQSKLANILWARQFAKEYSQFTVASVHPGLTRTEIMNRSTGTPRVMRVLVNLATPLIPSVEQGVKGQLWASVSKEVKSGEYYEPVGVSGKGSDDSKDDTLAKELWAWTENELRGISL</sequence>